<dbReference type="PANTHER" id="PTHR43272">
    <property type="entry name" value="LONG-CHAIN-FATTY-ACID--COA LIGASE"/>
    <property type="match status" value="1"/>
</dbReference>
<evidence type="ECO:0000256" key="1">
    <source>
        <dbReference type="ARBA" id="ARBA00006432"/>
    </source>
</evidence>
<dbReference type="GO" id="GO:0005524">
    <property type="term" value="F:ATP binding"/>
    <property type="evidence" value="ECO:0007669"/>
    <property type="project" value="UniProtKB-KW"/>
</dbReference>
<comment type="caution">
    <text evidence="18">The sequence shown here is derived from an EMBL/GenBank/DDBJ whole genome shotgun (WGS) entry which is preliminary data.</text>
</comment>
<keyword evidence="6 15" id="KW-0067">ATP-binding</keyword>
<dbReference type="InterPro" id="IPR000873">
    <property type="entry name" value="AMP-dep_synth/lig_dom"/>
</dbReference>
<dbReference type="InterPro" id="IPR045811">
    <property type="entry name" value="MTP_lip-bd"/>
</dbReference>
<evidence type="ECO:0000256" key="13">
    <source>
        <dbReference type="ARBA" id="ARBA00049139"/>
    </source>
</evidence>
<evidence type="ECO:0000259" key="17">
    <source>
        <dbReference type="PROSITE" id="PS51211"/>
    </source>
</evidence>
<dbReference type="InterPro" id="IPR042099">
    <property type="entry name" value="ANL_N_sf"/>
</dbReference>
<dbReference type="Pfam" id="PF01347">
    <property type="entry name" value="Vitellogenin_N"/>
    <property type="match status" value="1"/>
</dbReference>
<comment type="function">
    <text evidence="15">Catalyzes the conversion of long-chain fatty acids to their active form acyl-CoAs for both synthesis of cellular lipids, and degradation via beta-oxidation.</text>
</comment>
<keyword evidence="5 15" id="KW-0276">Fatty acid metabolism</keyword>
<evidence type="ECO:0000256" key="3">
    <source>
        <dbReference type="ARBA" id="ARBA00022729"/>
    </source>
</evidence>
<dbReference type="EC" id="6.2.1.3" evidence="15"/>
<dbReference type="Gene3D" id="3.40.50.12780">
    <property type="entry name" value="N-terminal domain of ligase-like"/>
    <property type="match status" value="1"/>
</dbReference>
<dbReference type="SUPFAM" id="SSF48431">
    <property type="entry name" value="Lipovitellin-phosvitin complex, superhelical domain"/>
    <property type="match status" value="1"/>
</dbReference>
<feature type="domain" description="Vitellogenin" evidence="17">
    <location>
        <begin position="32"/>
        <end position="650"/>
    </location>
</feature>
<dbReference type="PANTHER" id="PTHR43272:SF107">
    <property type="entry name" value="LONG-CHAIN-FATTY-ACID--COA LIGASE 5"/>
    <property type="match status" value="1"/>
</dbReference>
<keyword evidence="15" id="KW-0443">Lipid metabolism</keyword>
<proteinExistence type="inferred from homology"/>
<evidence type="ECO:0000256" key="9">
    <source>
        <dbReference type="ARBA" id="ARBA00024495"/>
    </source>
</evidence>
<dbReference type="PROSITE" id="PS51211">
    <property type="entry name" value="VITELLOGENIN"/>
    <property type="match status" value="1"/>
</dbReference>
<evidence type="ECO:0000256" key="2">
    <source>
        <dbReference type="ARBA" id="ARBA00022598"/>
    </source>
</evidence>
<gene>
    <name evidence="18" type="ORF">V1477_008888</name>
</gene>
<evidence type="ECO:0000256" key="10">
    <source>
        <dbReference type="ARBA" id="ARBA00024532"/>
    </source>
</evidence>
<evidence type="ECO:0000256" key="7">
    <source>
        <dbReference type="ARBA" id="ARBA00024469"/>
    </source>
</evidence>
<comment type="similarity">
    <text evidence="1 15">Belongs to the ATP-dependent AMP-binding enzyme family.</text>
</comment>
<evidence type="ECO:0000256" key="12">
    <source>
        <dbReference type="ARBA" id="ARBA00024565"/>
    </source>
</evidence>
<evidence type="ECO:0000256" key="4">
    <source>
        <dbReference type="ARBA" id="ARBA00022741"/>
    </source>
</evidence>
<name>A0ABD2CF95_VESMC</name>
<sequence>MACLKRPPFTTLIVYLVYLLTLFAVASAIKGWDVGSGLKYQLTTTVLFRESGPSKFAGDVGFQLTAELDVSAVWRDPNDPESFLLNIEISSPQLLIKSRKAPEPEGFVEHSSRVNEISQKPVIVLWKNGEIKALYLDTSEPVSSKNLKRGLASIFQYKTLDDEIREKDASGVCTVSYVSLGPKTILKRKHNCKINTNALPAKKQHPNSILDVNLVSYRNVTYDLSPFLLPTIIKEEEEHQLTLVTRPEVGSMVTSKRLLVEIPKDTKVAHLEANSVKHAVALLQPGYRETDIELEMEPFTCPESGCPMLEQMVEDYRESLNNAALGTTKSASAFLKLLPLVKRTSTEQLVKLLKSPRYRQLKTQLLDLYGSTSTPAAHQAAMKILRQDETGDDTERYLWALSMSPTPDADIAKDILRRSEETMQNDKLSETYALTAAAIARHCGTSAVIEKARFSLELGLDSCTGEECKIKFLRALRNLKSKEAIPILLKYAEDTSSATSIVAWRALAALPREDITSDVKEAAFKTFYQIGKSKRDSSARTLALDIILESGPSKKELRELVESLASNDLPYEIRKYLSQRFEQLSEKNQTFARNLKENFDELRRKVNNYHVLAQKGLSTAFSRSFLKSRGSNGSLVTIQEINAGLLKRGIVNVVLETGEHEETMFSLGLFARGLSNFVSSNQDENVDADDETATAGMEIDLLGVGIRPFVFFSGQGELMGHVWSGTASERTPAFQAITSLHSHSEFIPLTAGFVNEMDVQGAMSFDLAGQIQLSLWSRNAHSLVDMSAGIVIQGGSKLRSNFVQSMTEYSLTMEPKLELTTDVDFSGQVSLCMRLSQPDTLIKQQIYKIERIPNSRHRLRKTRRIKLFSPGRSYLLNRKNNEMCSKVAVEGKLRSNLIDAVALTLERGHERNPVFHAQQIARIPIIIKLQEPGEHMSNFEDYIPYLSGAGALVITGVAAYYATRPKPEKPLWPLSSQSTLLPGIDLIRVSRFYKDSKEGKFVSYIHEDTRTLYEGFRRGAKESNNGPCLGWRDGPNKPYQWIHYNETLLRAKNFGSGLVSLGLVPGQHTLVGLYSQNCPEWILTEQACYTYSLVIVPLYDTLGPDACAYIINQADISIVVCEDDKKCNLLLDKAPRCLRKLIVIKETRPATNQRAKNRGVELLKFEDVERLGAQKNQPEVPPRVTDLCTICYTSGTTGHPKGVMLTHQNVMSGVCAVLLQLGDHKPTSKDTMISFLPLAHMLERCCENGLYMVGGSVGFYSGDIKRLSDDMKALKPTVMPAVPRLLNRMYDKVQSELQGSFFRRMIFNIGMRSKEREIKKSIVRNNGVWDKLVFKKIQESMGGRLRLMLVGSAPLAGNVLTFTRCALGCLVVEGYGQTECCAPITLTIQGDHVPEHVGPPVACCCIKLVDVPEMEYYAINNQGEVCVKGTNVFVGYFKDPEKTAEVVDELGWHHTGDVGMWLPNGTLKIIDRKKHIFKLSQGEYIVPEKIENAYLRSQYVHQVFVHGESLKSCIVGIVVPDVDVIKCWAVENGIPGTLSVLCANPEVKRLILFDMHTWGKELGLKSFEQVKDIYLHPDPFSVQNGLLTPTLKTKRPQLKAYFKPQIEDLYQQLD</sequence>
<comment type="catalytic activity">
    <reaction evidence="10">
        <text>15-hydroxy-(5Z,8Z,11Z,13E)-eicosatetraenoate + ATP + CoA = 15-hydroxy-(5Z,8Z,11Z,13E)-eicosatetraenoyl-CoA + AMP + diphosphate</text>
        <dbReference type="Rhea" id="RHEA:52116"/>
        <dbReference type="ChEBI" id="CHEBI:30616"/>
        <dbReference type="ChEBI" id="CHEBI:33019"/>
        <dbReference type="ChEBI" id="CHEBI:57287"/>
        <dbReference type="ChEBI" id="CHEBI:78832"/>
        <dbReference type="ChEBI" id="CHEBI:136409"/>
        <dbReference type="ChEBI" id="CHEBI:456215"/>
    </reaction>
    <physiologicalReaction direction="left-to-right" evidence="10">
        <dbReference type="Rhea" id="RHEA:52117"/>
    </physiologicalReaction>
</comment>
<dbReference type="Gene3D" id="1.25.10.20">
    <property type="entry name" value="Vitellinogen, superhelical"/>
    <property type="match status" value="1"/>
</dbReference>
<dbReference type="EMBL" id="JAYRBN010000056">
    <property type="protein sequence ID" value="KAL2743399.1"/>
    <property type="molecule type" value="Genomic_DNA"/>
</dbReference>
<dbReference type="Pfam" id="PF19444">
    <property type="entry name" value="MTP_lip_bd"/>
    <property type="match status" value="1"/>
</dbReference>
<evidence type="ECO:0000256" key="11">
    <source>
        <dbReference type="ARBA" id="ARBA00024548"/>
    </source>
</evidence>
<keyword evidence="2 15" id="KW-0436">Ligase</keyword>
<comment type="catalytic activity">
    <reaction evidence="12">
        <text>(E)-hexadec-2-enoate + ATP + CoA = (2E)-hexadecenoyl-CoA + AMP + diphosphate</text>
        <dbReference type="Rhea" id="RHEA:36139"/>
        <dbReference type="ChEBI" id="CHEBI:30616"/>
        <dbReference type="ChEBI" id="CHEBI:33019"/>
        <dbReference type="ChEBI" id="CHEBI:57287"/>
        <dbReference type="ChEBI" id="CHEBI:61526"/>
        <dbReference type="ChEBI" id="CHEBI:72745"/>
        <dbReference type="ChEBI" id="CHEBI:456215"/>
    </reaction>
    <physiologicalReaction direction="left-to-right" evidence="12">
        <dbReference type="Rhea" id="RHEA:36140"/>
    </physiologicalReaction>
</comment>
<feature type="signal peptide" evidence="16">
    <location>
        <begin position="1"/>
        <end position="28"/>
    </location>
</feature>
<feature type="chain" id="PRO_5044876998" description="Long-chain-fatty-acid--CoA ligase" evidence="16">
    <location>
        <begin position="29"/>
        <end position="1614"/>
    </location>
</feature>
<dbReference type="SUPFAM" id="SSF56968">
    <property type="entry name" value="Lipovitellin-phosvitin complex, beta-sheet shell regions"/>
    <property type="match status" value="1"/>
</dbReference>
<dbReference type="GO" id="GO:0047676">
    <property type="term" value="F:arachidonate-CoA ligase activity"/>
    <property type="evidence" value="ECO:0007669"/>
    <property type="project" value="UniProtKB-EC"/>
</dbReference>
<dbReference type="CDD" id="cd05927">
    <property type="entry name" value="LC-FACS_euk"/>
    <property type="match status" value="1"/>
</dbReference>
<comment type="catalytic activity">
    <reaction evidence="11">
        <text>(5Z,8Z,11Z,14Z)-eicosatetraenoate + ATP + CoA = (5Z,8Z,11Z,14Z)-eicosatetraenoyl-CoA + AMP + diphosphate</text>
        <dbReference type="Rhea" id="RHEA:19713"/>
        <dbReference type="ChEBI" id="CHEBI:30616"/>
        <dbReference type="ChEBI" id="CHEBI:32395"/>
        <dbReference type="ChEBI" id="CHEBI:33019"/>
        <dbReference type="ChEBI" id="CHEBI:57287"/>
        <dbReference type="ChEBI" id="CHEBI:57368"/>
        <dbReference type="ChEBI" id="CHEBI:456215"/>
        <dbReference type="EC" id="6.2.1.15"/>
    </reaction>
    <physiologicalReaction direction="left-to-right" evidence="11">
        <dbReference type="Rhea" id="RHEA:19714"/>
    </physiologicalReaction>
</comment>
<keyword evidence="4 15" id="KW-0547">Nucleotide-binding</keyword>
<dbReference type="SMART" id="SM00638">
    <property type="entry name" value="LPD_N"/>
    <property type="match status" value="1"/>
</dbReference>
<dbReference type="Gene3D" id="2.30.230.10">
    <property type="entry name" value="Lipovitellin, beta-sheet shell regions, chain A"/>
    <property type="match status" value="1"/>
</dbReference>
<keyword evidence="3 16" id="KW-0732">Signal</keyword>
<comment type="catalytic activity">
    <reaction evidence="13">
        <text>hexadecanoate + ATP + CoA = hexadecanoyl-CoA + AMP + diphosphate</text>
        <dbReference type="Rhea" id="RHEA:30751"/>
        <dbReference type="ChEBI" id="CHEBI:7896"/>
        <dbReference type="ChEBI" id="CHEBI:30616"/>
        <dbReference type="ChEBI" id="CHEBI:33019"/>
        <dbReference type="ChEBI" id="CHEBI:57287"/>
        <dbReference type="ChEBI" id="CHEBI:57379"/>
        <dbReference type="ChEBI" id="CHEBI:456215"/>
    </reaction>
    <physiologicalReaction direction="left-to-right" evidence="13">
        <dbReference type="Rhea" id="RHEA:30752"/>
    </physiologicalReaction>
</comment>
<comment type="catalytic activity">
    <reaction evidence="9">
        <text>12-hydroxy-(5Z,8Z,10E,14Z)-eicosatetraenoate + ATP + CoA = 12-hydroxy-(5Z,8Z,10E,14Z)-eicosatetraenoyl-CoA + AMP + diphosphate</text>
        <dbReference type="Rhea" id="RHEA:52112"/>
        <dbReference type="ChEBI" id="CHEBI:30616"/>
        <dbReference type="ChEBI" id="CHEBI:33019"/>
        <dbReference type="ChEBI" id="CHEBI:57287"/>
        <dbReference type="ChEBI" id="CHEBI:90718"/>
        <dbReference type="ChEBI" id="CHEBI:136408"/>
        <dbReference type="ChEBI" id="CHEBI:456215"/>
    </reaction>
    <physiologicalReaction direction="left-to-right" evidence="9">
        <dbReference type="Rhea" id="RHEA:52113"/>
    </physiologicalReaction>
</comment>
<evidence type="ECO:0000256" key="5">
    <source>
        <dbReference type="ARBA" id="ARBA00022832"/>
    </source>
</evidence>
<reference evidence="18 19" key="1">
    <citation type="journal article" date="2024" name="Ann. Entomol. Soc. Am.">
        <title>Genomic analyses of the southern and eastern yellowjacket wasps (Hymenoptera: Vespidae) reveal evolutionary signatures of social life.</title>
        <authorList>
            <person name="Catto M.A."/>
            <person name="Caine P.B."/>
            <person name="Orr S.E."/>
            <person name="Hunt B.G."/>
            <person name="Goodisman M.A.D."/>
        </authorList>
    </citation>
    <scope>NUCLEOTIDE SEQUENCE [LARGE SCALE GENOMIC DNA]</scope>
    <source>
        <strain evidence="18">232</strain>
        <tissue evidence="18">Head and thorax</tissue>
    </source>
</reference>
<dbReference type="InterPro" id="IPR015816">
    <property type="entry name" value="Vitellinogen_b-sht_N"/>
</dbReference>
<dbReference type="InterPro" id="IPR011030">
    <property type="entry name" value="Lipovitellin_superhlx_dom"/>
</dbReference>
<evidence type="ECO:0000256" key="16">
    <source>
        <dbReference type="SAM" id="SignalP"/>
    </source>
</evidence>
<dbReference type="Pfam" id="PF00501">
    <property type="entry name" value="AMP-binding"/>
    <property type="match status" value="1"/>
</dbReference>
<evidence type="ECO:0000256" key="15">
    <source>
        <dbReference type="RuleBase" id="RU369030"/>
    </source>
</evidence>
<keyword evidence="19" id="KW-1185">Reference proteome</keyword>
<comment type="caution">
    <text evidence="14">Lacks conserved residue(s) required for the propagation of feature annotation.</text>
</comment>
<evidence type="ECO:0000313" key="18">
    <source>
        <dbReference type="EMBL" id="KAL2743399.1"/>
    </source>
</evidence>
<comment type="catalytic activity">
    <reaction evidence="7">
        <text>5-hydroxy-(6E,8Z,11Z,14Z)-eicosatetraenoate + ATP + CoA = 5-hydroxy-(6E,8Z,11Z,14Z)-eicosatetraenoyl-CoA + AMP + diphosphate</text>
        <dbReference type="Rhea" id="RHEA:52108"/>
        <dbReference type="ChEBI" id="CHEBI:30616"/>
        <dbReference type="ChEBI" id="CHEBI:33019"/>
        <dbReference type="ChEBI" id="CHEBI:57287"/>
        <dbReference type="ChEBI" id="CHEBI:65341"/>
        <dbReference type="ChEBI" id="CHEBI:136407"/>
        <dbReference type="ChEBI" id="CHEBI:456215"/>
    </reaction>
    <physiologicalReaction direction="left-to-right" evidence="7">
        <dbReference type="Rhea" id="RHEA:52109"/>
    </physiologicalReaction>
</comment>
<comment type="catalytic activity">
    <reaction evidence="8">
        <text>a long-chain fatty acid + ATP + CoA = a long-chain fatty acyl-CoA + AMP + diphosphate</text>
        <dbReference type="Rhea" id="RHEA:15421"/>
        <dbReference type="ChEBI" id="CHEBI:30616"/>
        <dbReference type="ChEBI" id="CHEBI:33019"/>
        <dbReference type="ChEBI" id="CHEBI:57287"/>
        <dbReference type="ChEBI" id="CHEBI:57560"/>
        <dbReference type="ChEBI" id="CHEBI:83139"/>
        <dbReference type="ChEBI" id="CHEBI:456215"/>
        <dbReference type="EC" id="6.2.1.3"/>
    </reaction>
    <physiologicalReaction direction="left-to-right" evidence="8">
        <dbReference type="Rhea" id="RHEA:15422"/>
    </physiologicalReaction>
</comment>
<dbReference type="InterPro" id="IPR020845">
    <property type="entry name" value="AMP-binding_CS"/>
</dbReference>
<protein>
    <recommendedName>
        <fullName evidence="15">Long-chain-fatty-acid--CoA ligase</fullName>
        <ecNumber evidence="15">6.2.1.3</ecNumber>
    </recommendedName>
</protein>
<organism evidence="18 19">
    <name type="scientific">Vespula maculifrons</name>
    <name type="common">Eastern yellow jacket</name>
    <name type="synonym">Wasp</name>
    <dbReference type="NCBI Taxonomy" id="7453"/>
    <lineage>
        <taxon>Eukaryota</taxon>
        <taxon>Metazoa</taxon>
        <taxon>Ecdysozoa</taxon>
        <taxon>Arthropoda</taxon>
        <taxon>Hexapoda</taxon>
        <taxon>Insecta</taxon>
        <taxon>Pterygota</taxon>
        <taxon>Neoptera</taxon>
        <taxon>Endopterygota</taxon>
        <taxon>Hymenoptera</taxon>
        <taxon>Apocrita</taxon>
        <taxon>Aculeata</taxon>
        <taxon>Vespoidea</taxon>
        <taxon>Vespidae</taxon>
        <taxon>Vespinae</taxon>
        <taxon>Vespula</taxon>
    </lineage>
</organism>
<evidence type="ECO:0000313" key="19">
    <source>
        <dbReference type="Proteomes" id="UP001607303"/>
    </source>
</evidence>
<accession>A0ABD2CF95</accession>
<evidence type="ECO:0000256" key="14">
    <source>
        <dbReference type="PROSITE-ProRule" id="PRU00557"/>
    </source>
</evidence>
<evidence type="ECO:0000256" key="8">
    <source>
        <dbReference type="ARBA" id="ARBA00024484"/>
    </source>
</evidence>
<evidence type="ECO:0000256" key="6">
    <source>
        <dbReference type="ARBA" id="ARBA00022840"/>
    </source>
</evidence>
<dbReference type="PROSITE" id="PS00455">
    <property type="entry name" value="AMP_BINDING"/>
    <property type="match status" value="1"/>
</dbReference>
<dbReference type="InterPro" id="IPR015819">
    <property type="entry name" value="Lipid_transp_b-sht_shell"/>
</dbReference>
<dbReference type="InterPro" id="IPR045311">
    <property type="entry name" value="LC-FACS_euk"/>
</dbReference>
<dbReference type="Proteomes" id="UP001607303">
    <property type="component" value="Unassembled WGS sequence"/>
</dbReference>
<dbReference type="InterPro" id="IPR001747">
    <property type="entry name" value="Vitellogenin_N"/>
</dbReference>
<dbReference type="SUPFAM" id="SSF56801">
    <property type="entry name" value="Acetyl-CoA synthetase-like"/>
    <property type="match status" value="1"/>
</dbReference>